<dbReference type="PANTHER" id="PTHR43691:SF11">
    <property type="entry name" value="FI09636P-RELATED"/>
    <property type="match status" value="1"/>
</dbReference>
<keyword evidence="8 10" id="KW-0808">Transferase</keyword>
<comment type="caution">
    <text evidence="12">The sequence shown here is derived from an EMBL/GenBank/DDBJ whole genome shotgun (WGS) entry which is preliminary data.</text>
</comment>
<sequence>MKYSQNGKEYHLDIKKGDVGKYVILPGDPKRCQKIAQYFDDPQLIADNREYVTYTGYLDGIKVSVTSTGIGGPSTAIAIEELVKSGADTFIRVGTCGGMEIDVKSGDIVIASGAIRQEGTSKEYAPIEFPAVGNYTIINALADSAKKMKNINYHVGVVQSKDSFYGQHDPSSKPVSYELENKWEAWLRLGTLASEMETAALYTVSSYLKVRSATVLLVVANQEREKKGLDNPVVCDTDKAIKVAIEAIKLLIKQDKLESE</sequence>
<dbReference type="GO" id="GO:0009164">
    <property type="term" value="P:nucleoside catabolic process"/>
    <property type="evidence" value="ECO:0007669"/>
    <property type="project" value="UniProtKB-ARBA"/>
</dbReference>
<keyword evidence="6" id="KW-0963">Cytoplasm</keyword>
<organism evidence="12 13">
    <name type="scientific">Candidatus Erysipelatoclostridium merdavium</name>
    <dbReference type="NCBI Taxonomy" id="2838566"/>
    <lineage>
        <taxon>Bacteria</taxon>
        <taxon>Bacillati</taxon>
        <taxon>Bacillota</taxon>
        <taxon>Erysipelotrichia</taxon>
        <taxon>Erysipelotrichales</taxon>
        <taxon>Erysipelotrichales incertae sedis</taxon>
    </lineage>
</organism>
<accession>A0A9D1XLE3</accession>
<dbReference type="AlphaFoldDB" id="A0A9D1XLE3"/>
<proteinExistence type="inferred from homology"/>
<dbReference type="GO" id="GO:0004850">
    <property type="term" value="F:uridine phosphorylase activity"/>
    <property type="evidence" value="ECO:0007669"/>
    <property type="project" value="UniProtKB-EC"/>
</dbReference>
<keyword evidence="7 10" id="KW-0328">Glycosyltransferase</keyword>
<feature type="domain" description="Nucleoside phosphorylase" evidence="11">
    <location>
        <begin position="21"/>
        <end position="243"/>
    </location>
</feature>
<dbReference type="CDD" id="cd17767">
    <property type="entry name" value="UP_EcUdp-like"/>
    <property type="match status" value="1"/>
</dbReference>
<evidence type="ECO:0000259" key="11">
    <source>
        <dbReference type="Pfam" id="PF01048"/>
    </source>
</evidence>
<comment type="function">
    <text evidence="10">Catalyzes the reversible phosphorylytic cleavage of uridine to uracil and ribose-1-phosphate.</text>
</comment>
<dbReference type="NCBIfam" id="TIGR01718">
    <property type="entry name" value="Uridine-psphlse"/>
    <property type="match status" value="1"/>
</dbReference>
<dbReference type="GO" id="GO:0005829">
    <property type="term" value="C:cytosol"/>
    <property type="evidence" value="ECO:0007669"/>
    <property type="project" value="TreeGrafter"/>
</dbReference>
<dbReference type="InterPro" id="IPR000845">
    <property type="entry name" value="Nucleoside_phosphorylase_d"/>
</dbReference>
<evidence type="ECO:0000256" key="7">
    <source>
        <dbReference type="ARBA" id="ARBA00022676"/>
    </source>
</evidence>
<dbReference type="InterPro" id="IPR035994">
    <property type="entry name" value="Nucleoside_phosphorylase_sf"/>
</dbReference>
<comment type="subcellular location">
    <subcellularLocation>
        <location evidence="1">Cytoplasm</location>
    </subcellularLocation>
</comment>
<name>A0A9D1XLE3_9FIRM</name>
<dbReference type="PANTHER" id="PTHR43691">
    <property type="entry name" value="URIDINE PHOSPHORYLASE"/>
    <property type="match status" value="1"/>
</dbReference>
<evidence type="ECO:0000256" key="4">
    <source>
        <dbReference type="ARBA" id="ARBA00011888"/>
    </source>
</evidence>
<dbReference type="EMBL" id="DXET01000133">
    <property type="protein sequence ID" value="HIX81474.1"/>
    <property type="molecule type" value="Genomic_DNA"/>
</dbReference>
<evidence type="ECO:0000313" key="12">
    <source>
        <dbReference type="EMBL" id="HIX81474.1"/>
    </source>
</evidence>
<dbReference type="InterPro" id="IPR018016">
    <property type="entry name" value="Nucleoside_phosphorylase_CS"/>
</dbReference>
<evidence type="ECO:0000256" key="10">
    <source>
        <dbReference type="RuleBase" id="RU361131"/>
    </source>
</evidence>
<comment type="similarity">
    <text evidence="3 10">Belongs to the PNP/UDP phosphorylase family.</text>
</comment>
<evidence type="ECO:0000256" key="1">
    <source>
        <dbReference type="ARBA" id="ARBA00004496"/>
    </source>
</evidence>
<dbReference type="InterPro" id="IPR010058">
    <property type="entry name" value="Uridine_phosphorylase"/>
</dbReference>
<reference evidence="12" key="1">
    <citation type="journal article" date="2021" name="PeerJ">
        <title>Extensive microbial diversity within the chicken gut microbiome revealed by metagenomics and culture.</title>
        <authorList>
            <person name="Gilroy R."/>
            <person name="Ravi A."/>
            <person name="Getino M."/>
            <person name="Pursley I."/>
            <person name="Horton D.L."/>
            <person name="Alikhan N.F."/>
            <person name="Baker D."/>
            <person name="Gharbi K."/>
            <person name="Hall N."/>
            <person name="Watson M."/>
            <person name="Adriaenssens E.M."/>
            <person name="Foster-Nyarko E."/>
            <person name="Jarju S."/>
            <person name="Secka A."/>
            <person name="Antonio M."/>
            <person name="Oren A."/>
            <person name="Chaudhuri R.R."/>
            <person name="La Ragione R."/>
            <person name="Hildebrand F."/>
            <person name="Pallen M.J."/>
        </authorList>
    </citation>
    <scope>NUCLEOTIDE SEQUENCE</scope>
    <source>
        <strain evidence="12">ChiGjej1B1-14440</strain>
    </source>
</reference>
<gene>
    <name evidence="12" type="primary">udp</name>
    <name evidence="12" type="ORF">H9980_05815</name>
</gene>
<dbReference type="EC" id="2.4.2.3" evidence="4 10"/>
<evidence type="ECO:0000256" key="8">
    <source>
        <dbReference type="ARBA" id="ARBA00022679"/>
    </source>
</evidence>
<evidence type="ECO:0000313" key="13">
    <source>
        <dbReference type="Proteomes" id="UP000886724"/>
    </source>
</evidence>
<dbReference type="PROSITE" id="PS01232">
    <property type="entry name" value="PNP_UDP_1"/>
    <property type="match status" value="1"/>
</dbReference>
<evidence type="ECO:0000256" key="3">
    <source>
        <dbReference type="ARBA" id="ARBA00010456"/>
    </source>
</evidence>
<comment type="pathway">
    <text evidence="2 10">Pyrimidine metabolism; UMP biosynthesis via salvage pathway; uracil from uridine (phosphorylase route): step 1/1.</text>
</comment>
<dbReference type="GO" id="GO:0009166">
    <property type="term" value="P:nucleotide catabolic process"/>
    <property type="evidence" value="ECO:0007669"/>
    <property type="project" value="InterPro"/>
</dbReference>
<evidence type="ECO:0000256" key="5">
    <source>
        <dbReference type="ARBA" id="ARBA00021980"/>
    </source>
</evidence>
<comment type="catalytic activity">
    <reaction evidence="9 10">
        <text>uridine + phosphate = alpha-D-ribose 1-phosphate + uracil</text>
        <dbReference type="Rhea" id="RHEA:24388"/>
        <dbReference type="ChEBI" id="CHEBI:16704"/>
        <dbReference type="ChEBI" id="CHEBI:17568"/>
        <dbReference type="ChEBI" id="CHEBI:43474"/>
        <dbReference type="ChEBI" id="CHEBI:57720"/>
        <dbReference type="EC" id="2.4.2.3"/>
    </reaction>
</comment>
<dbReference type="Gene3D" id="3.40.50.1580">
    <property type="entry name" value="Nucleoside phosphorylase domain"/>
    <property type="match status" value="1"/>
</dbReference>
<evidence type="ECO:0000256" key="9">
    <source>
        <dbReference type="ARBA" id="ARBA00048447"/>
    </source>
</evidence>
<reference evidence="12" key="2">
    <citation type="submission" date="2021-04" db="EMBL/GenBank/DDBJ databases">
        <authorList>
            <person name="Gilroy R."/>
        </authorList>
    </citation>
    <scope>NUCLEOTIDE SEQUENCE</scope>
    <source>
        <strain evidence="12">ChiGjej1B1-14440</strain>
    </source>
</reference>
<dbReference type="Pfam" id="PF01048">
    <property type="entry name" value="PNP_UDP_1"/>
    <property type="match status" value="1"/>
</dbReference>
<evidence type="ECO:0000256" key="6">
    <source>
        <dbReference type="ARBA" id="ARBA00022490"/>
    </source>
</evidence>
<dbReference type="SUPFAM" id="SSF53167">
    <property type="entry name" value="Purine and uridine phosphorylases"/>
    <property type="match status" value="1"/>
</dbReference>
<protein>
    <recommendedName>
        <fullName evidence="5 10">Uridine phosphorylase</fullName>
        <ecNumber evidence="4 10">2.4.2.3</ecNumber>
    </recommendedName>
</protein>
<dbReference type="Proteomes" id="UP000886724">
    <property type="component" value="Unassembled WGS sequence"/>
</dbReference>
<evidence type="ECO:0000256" key="2">
    <source>
        <dbReference type="ARBA" id="ARBA00004825"/>
    </source>
</evidence>